<proteinExistence type="predicted"/>
<evidence type="ECO:0000313" key="3">
    <source>
        <dbReference type="Proteomes" id="UP000254282"/>
    </source>
</evidence>
<protein>
    <submittedName>
        <fullName evidence="2">Uncharacterized protein</fullName>
    </submittedName>
</protein>
<sequence>MVQLTQNIKDKSKSAKSLTIIDNREDPKIGSVSHQNVPFEIQFKDNQMENAVQEWFLSDNKKLGNTDLFCSLKL</sequence>
<name>A0A381FL81_9FLAO</name>
<dbReference type="EMBL" id="UFVR01000004">
    <property type="protein sequence ID" value="SUX47310.1"/>
    <property type="molecule type" value="Genomic_DNA"/>
</dbReference>
<gene>
    <name evidence="2" type="ORF">NCTC13532_02873</name>
</gene>
<dbReference type="AlphaFoldDB" id="A0A381FL81"/>
<evidence type="ECO:0000256" key="1">
    <source>
        <dbReference type="SAM" id="MobiDB-lite"/>
    </source>
</evidence>
<evidence type="ECO:0000313" key="2">
    <source>
        <dbReference type="EMBL" id="SUX47310.1"/>
    </source>
</evidence>
<reference evidence="2 3" key="1">
    <citation type="submission" date="2018-06" db="EMBL/GenBank/DDBJ databases">
        <authorList>
            <consortium name="Pathogen Informatics"/>
            <person name="Doyle S."/>
        </authorList>
    </citation>
    <scope>NUCLEOTIDE SEQUENCE [LARGE SCALE GENOMIC DNA]</scope>
    <source>
        <strain evidence="2 3">NCTC13532</strain>
    </source>
</reference>
<dbReference type="RefSeq" id="WP_115620771.1">
    <property type="nucleotide sequence ID" value="NZ_UFVR01000004.1"/>
</dbReference>
<accession>A0A381FL81</accession>
<organism evidence="2 3">
    <name type="scientific">Chryseobacterium indoltheticum</name>
    <dbReference type="NCBI Taxonomy" id="254"/>
    <lineage>
        <taxon>Bacteria</taxon>
        <taxon>Pseudomonadati</taxon>
        <taxon>Bacteroidota</taxon>
        <taxon>Flavobacteriia</taxon>
        <taxon>Flavobacteriales</taxon>
        <taxon>Weeksellaceae</taxon>
        <taxon>Chryseobacterium group</taxon>
        <taxon>Chryseobacterium</taxon>
    </lineage>
</organism>
<dbReference type="Proteomes" id="UP000254282">
    <property type="component" value="Unassembled WGS sequence"/>
</dbReference>
<feature type="region of interest" description="Disordered" evidence="1">
    <location>
        <begin position="1"/>
        <end position="20"/>
    </location>
</feature>